<proteinExistence type="predicted"/>
<dbReference type="Pfam" id="PF18480">
    <property type="entry name" value="DUF5615"/>
    <property type="match status" value="1"/>
</dbReference>
<dbReference type="RefSeq" id="WP_185238092.1">
    <property type="nucleotide sequence ID" value="NZ_JACEGB010000480.1"/>
</dbReference>
<reference evidence="2 3" key="1">
    <citation type="submission" date="2020-07" db="EMBL/GenBank/DDBJ databases">
        <title>Genomes of two Microcystis aeruginosa (Cyanobacteria) strains from Florida (USA) with disparate toxicogenic potential.</title>
        <authorList>
            <person name="Lefler F.W."/>
            <person name="Barbosa M."/>
            <person name="Berthold D.E."/>
            <person name="Laughinghouse H.D. IV."/>
        </authorList>
    </citation>
    <scope>NUCLEOTIDE SEQUENCE [LARGE SCALE GENOMIC DNA]</scope>
    <source>
        <strain evidence="2 3">BLCCF108</strain>
    </source>
</reference>
<evidence type="ECO:0000259" key="1">
    <source>
        <dbReference type="Pfam" id="PF18480"/>
    </source>
</evidence>
<accession>A0A841V058</accession>
<evidence type="ECO:0000313" key="2">
    <source>
        <dbReference type="EMBL" id="MBC1193656.1"/>
    </source>
</evidence>
<dbReference type="AlphaFoldDB" id="A0A841V058"/>
<comment type="caution">
    <text evidence="2">The sequence shown here is derived from an EMBL/GenBank/DDBJ whole genome shotgun (WGS) entry which is preliminary data.</text>
</comment>
<feature type="domain" description="DUF5615" evidence="1">
    <location>
        <begin position="29"/>
        <end position="91"/>
    </location>
</feature>
<protein>
    <submittedName>
        <fullName evidence="2">DUF5615 family PIN-like protein</fullName>
    </submittedName>
</protein>
<organism evidence="2 3">
    <name type="scientific">Microcystis aeruginosa BLCC-F108</name>
    <dbReference type="NCBI Taxonomy" id="2755317"/>
    <lineage>
        <taxon>Bacteria</taxon>
        <taxon>Bacillati</taxon>
        <taxon>Cyanobacteriota</taxon>
        <taxon>Cyanophyceae</taxon>
        <taxon>Oscillatoriophycideae</taxon>
        <taxon>Chroococcales</taxon>
        <taxon>Microcystaceae</taxon>
        <taxon>Microcystis</taxon>
    </lineage>
</organism>
<name>A0A841V058_MICAE</name>
<evidence type="ECO:0000313" key="3">
    <source>
        <dbReference type="Proteomes" id="UP000551499"/>
    </source>
</evidence>
<dbReference type="InterPro" id="IPR041049">
    <property type="entry name" value="DUF5615"/>
</dbReference>
<dbReference type="EMBL" id="JACEGB010000480">
    <property type="protein sequence ID" value="MBC1193656.1"/>
    <property type="molecule type" value="Genomic_DNA"/>
</dbReference>
<dbReference type="Proteomes" id="UP000551499">
    <property type="component" value="Unassembled WGS sequence"/>
</dbReference>
<sequence length="125" mass="14097">MLTQNLEEPRLSHNSTCLCIEKCVRQSGLRLRGVDVLTVQEDGYSGIADPIILDRATTIERVIFTQDSDFLIEASRRQTEGIEFIGVVYGHQLMVSIGDCIRDLELIAKLGKSEEFINIIQYLPL</sequence>
<gene>
    <name evidence="2" type="ORF">H0902_23805</name>
</gene>